<evidence type="ECO:0000256" key="2">
    <source>
        <dbReference type="ARBA" id="ARBA00006617"/>
    </source>
</evidence>
<keyword evidence="3" id="KW-1000">Mitochondrion outer membrane</keyword>
<dbReference type="PANTHER" id="PTHR14097">
    <property type="entry name" value="OXIDOREDUCTASE HTATIP2"/>
    <property type="match status" value="1"/>
</dbReference>
<dbReference type="PANTHER" id="PTHR14097:SF7">
    <property type="entry name" value="OXIDOREDUCTASE HTATIP2"/>
    <property type="match status" value="1"/>
</dbReference>
<dbReference type="InterPro" id="IPR036291">
    <property type="entry name" value="NAD(P)-bd_dom_sf"/>
</dbReference>
<dbReference type="EMBL" id="ML977146">
    <property type="protein sequence ID" value="KAF1989021.1"/>
    <property type="molecule type" value="Genomic_DNA"/>
</dbReference>
<sequence>MTTTAFLAGSTGLIGSHILPLLTNHPSISHTHAYTRRTLPIESPTLTPLTAPDQKTWPSLLIAPYTPSSVFISALGTTRAQAGGLDKQREIDLDLNLALAKAAREKGVQVYVIVSSASASSSSRLPYSKLKGELEDEVIKLGFPHTIILRPGLIVGERSDSRPAEWLMRKIAGAFGAISPSLKDFWAQDAEVIARAAVRAAVTCVDKKREEGVWVLAQGDIVKIGKAPVEGGQ</sequence>
<dbReference type="OrthoDB" id="430436at2759"/>
<evidence type="ECO:0000313" key="7">
    <source>
        <dbReference type="EMBL" id="KAF1989021.1"/>
    </source>
</evidence>
<dbReference type="Gene3D" id="3.40.50.720">
    <property type="entry name" value="NAD(P)-binding Rossmann-like Domain"/>
    <property type="match status" value="1"/>
</dbReference>
<evidence type="ECO:0008006" key="9">
    <source>
        <dbReference type="Google" id="ProtNLM"/>
    </source>
</evidence>
<keyword evidence="6" id="KW-0472">Membrane</keyword>
<evidence type="ECO:0000256" key="6">
    <source>
        <dbReference type="ARBA" id="ARBA00023136"/>
    </source>
</evidence>
<keyword evidence="5" id="KW-0496">Mitochondrion</keyword>
<evidence type="ECO:0000256" key="3">
    <source>
        <dbReference type="ARBA" id="ARBA00022787"/>
    </source>
</evidence>
<evidence type="ECO:0000256" key="5">
    <source>
        <dbReference type="ARBA" id="ARBA00023128"/>
    </source>
</evidence>
<accession>A0A6G1H747</accession>
<keyword evidence="4" id="KW-0809">Transit peptide</keyword>
<comment type="subcellular location">
    <subcellularLocation>
        <location evidence="1">Mitochondrion outer membrane</location>
        <topology evidence="1">Peripheral membrane protein</topology>
    </subcellularLocation>
</comment>
<evidence type="ECO:0000313" key="8">
    <source>
        <dbReference type="Proteomes" id="UP000800041"/>
    </source>
</evidence>
<dbReference type="SUPFAM" id="SSF51735">
    <property type="entry name" value="NAD(P)-binding Rossmann-fold domains"/>
    <property type="match status" value="1"/>
</dbReference>
<evidence type="ECO:0000256" key="4">
    <source>
        <dbReference type="ARBA" id="ARBA00022946"/>
    </source>
</evidence>
<dbReference type="Proteomes" id="UP000800041">
    <property type="component" value="Unassembled WGS sequence"/>
</dbReference>
<proteinExistence type="inferred from homology"/>
<evidence type="ECO:0000256" key="1">
    <source>
        <dbReference type="ARBA" id="ARBA00004450"/>
    </source>
</evidence>
<dbReference type="InterPro" id="IPR014843">
    <property type="entry name" value="Him1/Fmp52"/>
</dbReference>
<name>A0A6G1H747_9PEZI</name>
<protein>
    <recommendedName>
        <fullName evidence="9">NAD dependent epimerase/dehydratase family protein-like protein</fullName>
    </recommendedName>
</protein>
<comment type="similarity">
    <text evidence="2">Belongs to the FMP52 family.</text>
</comment>
<organism evidence="7 8">
    <name type="scientific">Aulographum hederae CBS 113979</name>
    <dbReference type="NCBI Taxonomy" id="1176131"/>
    <lineage>
        <taxon>Eukaryota</taxon>
        <taxon>Fungi</taxon>
        <taxon>Dikarya</taxon>
        <taxon>Ascomycota</taxon>
        <taxon>Pezizomycotina</taxon>
        <taxon>Dothideomycetes</taxon>
        <taxon>Pleosporomycetidae</taxon>
        <taxon>Aulographales</taxon>
        <taxon>Aulographaceae</taxon>
    </lineage>
</organism>
<keyword evidence="8" id="KW-1185">Reference proteome</keyword>
<dbReference type="FunFam" id="3.40.50.720:FF:000366">
    <property type="entry name" value="Protein FMP52, mitochondrial"/>
    <property type="match status" value="1"/>
</dbReference>
<reference evidence="7" key="1">
    <citation type="journal article" date="2020" name="Stud. Mycol.">
        <title>101 Dothideomycetes genomes: a test case for predicting lifestyles and emergence of pathogens.</title>
        <authorList>
            <person name="Haridas S."/>
            <person name="Albert R."/>
            <person name="Binder M."/>
            <person name="Bloem J."/>
            <person name="Labutti K."/>
            <person name="Salamov A."/>
            <person name="Andreopoulos B."/>
            <person name="Baker S."/>
            <person name="Barry K."/>
            <person name="Bills G."/>
            <person name="Bluhm B."/>
            <person name="Cannon C."/>
            <person name="Castanera R."/>
            <person name="Culley D."/>
            <person name="Daum C."/>
            <person name="Ezra D."/>
            <person name="Gonzalez J."/>
            <person name="Henrissat B."/>
            <person name="Kuo A."/>
            <person name="Liang C."/>
            <person name="Lipzen A."/>
            <person name="Lutzoni F."/>
            <person name="Magnuson J."/>
            <person name="Mondo S."/>
            <person name="Nolan M."/>
            <person name="Ohm R."/>
            <person name="Pangilinan J."/>
            <person name="Park H.-J."/>
            <person name="Ramirez L."/>
            <person name="Alfaro M."/>
            <person name="Sun H."/>
            <person name="Tritt A."/>
            <person name="Yoshinaga Y."/>
            <person name="Zwiers L.-H."/>
            <person name="Turgeon B."/>
            <person name="Goodwin S."/>
            <person name="Spatafora J."/>
            <person name="Crous P."/>
            <person name="Grigoriev I."/>
        </authorList>
    </citation>
    <scope>NUCLEOTIDE SEQUENCE</scope>
    <source>
        <strain evidence="7">CBS 113979</strain>
    </source>
</reference>
<dbReference type="GO" id="GO:0051170">
    <property type="term" value="P:import into nucleus"/>
    <property type="evidence" value="ECO:0007669"/>
    <property type="project" value="TreeGrafter"/>
</dbReference>
<dbReference type="AlphaFoldDB" id="A0A6G1H747"/>
<gene>
    <name evidence="7" type="ORF">K402DRAFT_418850</name>
</gene>
<dbReference type="Pfam" id="PF08732">
    <property type="entry name" value="HIM1"/>
    <property type="match status" value="1"/>
</dbReference>
<dbReference type="GO" id="GO:0005741">
    <property type="term" value="C:mitochondrial outer membrane"/>
    <property type="evidence" value="ECO:0007669"/>
    <property type="project" value="UniProtKB-SubCell"/>
</dbReference>